<dbReference type="EMBL" id="MATO01000040">
    <property type="protein sequence ID" value="OCS89694.1"/>
    <property type="molecule type" value="Genomic_DNA"/>
</dbReference>
<comment type="caution">
    <text evidence="1">The sequence shown here is derived from an EMBL/GenBank/DDBJ whole genome shotgun (WGS) entry which is preliminary data.</text>
</comment>
<name>A0A1C0YR95_9BACL</name>
<organism evidence="1 2">
    <name type="scientific">Caryophanon latum</name>
    <dbReference type="NCBI Taxonomy" id="33977"/>
    <lineage>
        <taxon>Bacteria</taxon>
        <taxon>Bacillati</taxon>
        <taxon>Bacillota</taxon>
        <taxon>Bacilli</taxon>
        <taxon>Bacillales</taxon>
        <taxon>Caryophanaceae</taxon>
        <taxon>Caryophanon</taxon>
    </lineage>
</organism>
<dbReference type="RefSeq" id="WP_066465053.1">
    <property type="nucleotide sequence ID" value="NZ_MATO01000040.1"/>
</dbReference>
<protein>
    <submittedName>
        <fullName evidence="1">Uncharacterized protein</fullName>
    </submittedName>
</protein>
<sequence>MDHLMTEVFENNMGLYIVNSSDTHLQLAITNYTHYYMLLRRPEQDNLHVYALLNDFWHFFYYEKITLIVEPTNALYYSVRTTILNIFTSNVNIQKASVSTNGKLEQSLLAAIELTNLCIDLYKRLILEDEAHATYASLSRQFQSVDPKILFTKRFKEDDDMHPRRFTEMQSYLVKLAVRSASDWEIPLQLLIKNTLQRIKAIQYAKATISY</sequence>
<reference evidence="1 2" key="1">
    <citation type="submission" date="2016-07" db="EMBL/GenBank/DDBJ databases">
        <title>Caryophanon latum genome sequencing.</title>
        <authorList>
            <person name="Verma A."/>
            <person name="Pal Y."/>
            <person name="Krishnamurthi S."/>
        </authorList>
    </citation>
    <scope>NUCLEOTIDE SEQUENCE [LARGE SCALE GENOMIC DNA]</scope>
    <source>
        <strain evidence="1 2">DSM 14151</strain>
    </source>
</reference>
<keyword evidence="2" id="KW-1185">Reference proteome</keyword>
<dbReference type="Proteomes" id="UP000093482">
    <property type="component" value="Unassembled WGS sequence"/>
</dbReference>
<gene>
    <name evidence="1" type="ORF">A6K76_12265</name>
</gene>
<evidence type="ECO:0000313" key="1">
    <source>
        <dbReference type="EMBL" id="OCS89694.1"/>
    </source>
</evidence>
<accession>A0A1C0YR95</accession>
<dbReference type="AlphaFoldDB" id="A0A1C0YR95"/>
<evidence type="ECO:0000313" key="2">
    <source>
        <dbReference type="Proteomes" id="UP000093482"/>
    </source>
</evidence>
<proteinExistence type="predicted"/>
<dbReference type="OrthoDB" id="9839641at2"/>